<proteinExistence type="predicted"/>
<dbReference type="EMBL" id="PJVH01000082">
    <property type="protein sequence ID" value="RXU83150.1"/>
    <property type="molecule type" value="Genomic_DNA"/>
</dbReference>
<evidence type="ECO:0000313" key="2">
    <source>
        <dbReference type="Proteomes" id="UP000289562"/>
    </source>
</evidence>
<comment type="caution">
    <text evidence="1">The sequence shown here is derived from an EMBL/GenBank/DDBJ whole genome shotgun (WGS) entry which is preliminary data.</text>
</comment>
<evidence type="ECO:0000313" key="1">
    <source>
        <dbReference type="EMBL" id="RXU83150.1"/>
    </source>
</evidence>
<organism evidence="1 2">
    <name type="scientific">Enterococcus faecium</name>
    <name type="common">Streptococcus faecium</name>
    <dbReference type="NCBI Taxonomy" id="1352"/>
    <lineage>
        <taxon>Bacteria</taxon>
        <taxon>Bacillati</taxon>
        <taxon>Bacillota</taxon>
        <taxon>Bacilli</taxon>
        <taxon>Lactobacillales</taxon>
        <taxon>Enterococcaceae</taxon>
        <taxon>Enterococcus</taxon>
    </lineage>
</organism>
<sequence>MNINEIWQSEDEEIWKKALTEAMVETGRDNCIETKLSRINIDYVSQLEVEDFYDFLYDSYFVWKYTAKNRLATSRSHFEKHKNNLSELSKIQKEIFSFELPNTKLGLMYATQINGLGVAGASGLLALLFPSYFGTVDEMVVRALLKTEEFKTDEKIKQMNPQNLKIEDAVYLIDIYRKKANHLNKIFKTYSWTPRNIDVILWHFR</sequence>
<gene>
    <name evidence="1" type="ORF">CYQ77_13285</name>
</gene>
<reference evidence="1 2" key="1">
    <citation type="submission" date="2017-12" db="EMBL/GenBank/DDBJ databases">
        <title>A pool of 800 enterococci isolated from chicken carcass rinse samples from New Zealand.</title>
        <authorList>
            <person name="Zhang J."/>
            <person name="Rogers L."/>
            <person name="Midwinter A."/>
            <person name="French N."/>
        </authorList>
    </citation>
    <scope>NUCLEOTIDE SEQUENCE [LARGE SCALE GENOMIC DNA]</scope>
    <source>
        <strain evidence="1 2">EN697</strain>
    </source>
</reference>
<accession>A0AB37VQE0</accession>
<dbReference type="AlphaFoldDB" id="A0AB37VQE0"/>
<dbReference type="RefSeq" id="WP_002333861.1">
    <property type="nucleotide sequence ID" value="NZ_CAMRQK010000007.1"/>
</dbReference>
<name>A0AB37VQE0_ENTFC</name>
<dbReference type="Proteomes" id="UP000289562">
    <property type="component" value="Unassembled WGS sequence"/>
</dbReference>
<protein>
    <submittedName>
        <fullName evidence="1">Uncharacterized protein</fullName>
    </submittedName>
</protein>